<evidence type="ECO:0000259" key="1">
    <source>
        <dbReference type="Pfam" id="PF13480"/>
    </source>
</evidence>
<keyword evidence="3" id="KW-1185">Reference proteome</keyword>
<dbReference type="GO" id="GO:0016740">
    <property type="term" value="F:transferase activity"/>
    <property type="evidence" value="ECO:0007669"/>
    <property type="project" value="UniProtKB-KW"/>
</dbReference>
<protein>
    <submittedName>
        <fullName evidence="2">GNAT family N-acetyltransferase</fullName>
    </submittedName>
</protein>
<dbReference type="Pfam" id="PF13480">
    <property type="entry name" value="Acetyltransf_6"/>
    <property type="match status" value="1"/>
</dbReference>
<dbReference type="AlphaFoldDB" id="A0A494VYJ0"/>
<dbReference type="SUPFAM" id="SSF55729">
    <property type="entry name" value="Acyl-CoA N-acyltransferases (Nat)"/>
    <property type="match status" value="1"/>
</dbReference>
<dbReference type="KEGG" id="sami:SAMIE_1009840"/>
<feature type="domain" description="BioF2-like acetyltransferase" evidence="1">
    <location>
        <begin position="168"/>
        <end position="297"/>
    </location>
</feature>
<name>A0A494VYJ0_9SPHN</name>
<accession>A0A494VYJ0</accession>
<dbReference type="Proteomes" id="UP000279959">
    <property type="component" value="Chromosome"/>
</dbReference>
<keyword evidence="2" id="KW-0808">Transferase</keyword>
<sequence>MAREYRSMAEVRQWLAPRLRDAAPLLFAQAEWFDALHRHCFADMPVRVAMAAEGGAEVWLFLHDRGERKAGALANWYSFSWAPLFLGNPDERTQARLLERVAAELLRDCAQIDLYPLEESGAVLAALRKAGWFAVTRAMGGRHVLDVQGRSFDRYWAGRPGRLRELVRRRGRDRPFEYAVHHELTDGLWRDYEAVHAASWKEPEPEGGLALLREIAGRESAAGRLRIGFARQGERAVAAQLWTLDGDCALIHKLCHDAAFDAQSPGTLLSHSMFAHAIDTDRVARIDYGTGDNAYKSDWMERRIPLHRVDAFNPRFASAWLPAARAAISALVG</sequence>
<evidence type="ECO:0000313" key="2">
    <source>
        <dbReference type="EMBL" id="BBD97483.1"/>
    </source>
</evidence>
<proteinExistence type="predicted"/>
<reference evidence="2 3" key="1">
    <citation type="submission" date="2018-05" db="EMBL/GenBank/DDBJ databases">
        <title>Complete Genome Sequence of the Nonylphenol-Degrading Bacterium Sphingobium amiense DSM 16289T.</title>
        <authorList>
            <person name="Ootsuka M."/>
            <person name="Nishizawa T."/>
            <person name="Ohta H."/>
        </authorList>
    </citation>
    <scope>NUCLEOTIDE SEQUENCE [LARGE SCALE GENOMIC DNA]</scope>
    <source>
        <strain evidence="2 3">DSM 16289</strain>
    </source>
</reference>
<gene>
    <name evidence="2" type="ORF">SAMIE_1009840</name>
</gene>
<dbReference type="EMBL" id="AP018664">
    <property type="protein sequence ID" value="BBD97483.1"/>
    <property type="molecule type" value="Genomic_DNA"/>
</dbReference>
<dbReference type="InterPro" id="IPR016181">
    <property type="entry name" value="Acyl_CoA_acyltransferase"/>
</dbReference>
<evidence type="ECO:0000313" key="3">
    <source>
        <dbReference type="Proteomes" id="UP000279959"/>
    </source>
</evidence>
<dbReference type="InterPro" id="IPR038740">
    <property type="entry name" value="BioF2-like_GNAT_dom"/>
</dbReference>
<organism evidence="2 3">
    <name type="scientific">Sphingobium amiense</name>
    <dbReference type="NCBI Taxonomy" id="135719"/>
    <lineage>
        <taxon>Bacteria</taxon>
        <taxon>Pseudomonadati</taxon>
        <taxon>Pseudomonadota</taxon>
        <taxon>Alphaproteobacteria</taxon>
        <taxon>Sphingomonadales</taxon>
        <taxon>Sphingomonadaceae</taxon>
        <taxon>Sphingobium</taxon>
    </lineage>
</organism>